<reference evidence="3 4" key="1">
    <citation type="submission" date="2022-04" db="EMBL/GenBank/DDBJ databases">
        <title>The arsenic-methylating capacity of Chitinophaga filiformis YT5 during chitin decomposition.</title>
        <authorList>
            <person name="Chen G."/>
            <person name="Liang Y."/>
        </authorList>
    </citation>
    <scope>NUCLEOTIDE SEQUENCE [LARGE SCALE GENOMIC DNA]</scope>
    <source>
        <strain evidence="3 4">YT5</strain>
    </source>
</reference>
<dbReference type="Pfam" id="PF19915">
    <property type="entry name" value="bpX0"/>
    <property type="match status" value="1"/>
</dbReference>
<evidence type="ECO:0000259" key="2">
    <source>
        <dbReference type="Pfam" id="PF19917"/>
    </source>
</evidence>
<dbReference type="InterPro" id="IPR045553">
    <property type="entry name" value="bpX1"/>
</dbReference>
<evidence type="ECO:0000259" key="1">
    <source>
        <dbReference type="Pfam" id="PF19915"/>
    </source>
</evidence>
<proteinExistence type="predicted"/>
<evidence type="ECO:0000313" key="4">
    <source>
        <dbReference type="Proteomes" id="UP000830198"/>
    </source>
</evidence>
<name>A0ABY4I0I2_CHIFI</name>
<feature type="domain" description="MoxR-vWA-beta-propeller ternary system" evidence="2">
    <location>
        <begin position="737"/>
        <end position="816"/>
    </location>
</feature>
<evidence type="ECO:0000313" key="3">
    <source>
        <dbReference type="EMBL" id="UPK68261.1"/>
    </source>
</evidence>
<protein>
    <submittedName>
        <fullName evidence="3">Uncharacterized protein</fullName>
    </submittedName>
</protein>
<sequence>MSQLHDMTVAYFQATKDYFWQWAEEGEVIEWTKGGGTICYKTELLNDLSKIKNHLPPLGPLLLVIALGKPAPGPQAIQATLYKYAEELAGYEMAFPFADMAYESTAEELKTVIADFLTLLRPLPGRYWKGIDRELLLNTLFEHVETFLQGETAKEMLSICQRGAYDYLIGQPASGDPLEVLKTDTDILKRILQRYPDTDALEKTLNAVVSPPPPVPADMGIPIDLPKPAQMEELLKVLAEDDETALLALLTQRLIAALHLPMHTKGYSQTSFGGVSDITNKGNFDRLLLSELAHDDETLMVRLANNEALYLRREELPENEPGQRFILVDKSIKLWGTPHLLEMAAALACAIDNRQHAEILTFALAGDRCEPMELSSKTEIIAGMQRLSPALNSAKALSSFTESYVLKGQQEYFLITGDELFHTAAFQQSFSALRRTDGFVITVNRECRVQLYRYTAGHRKLLSTAKINAERPAAGKRTPVQSQSINTDADLPAFLKIHPLPLFIPYQLSNLNKNDSFFSKQAGGLAITKHRQLLFWPQVGQGAREITPNFPDAHNYFFGHDAEHSFILFQVKGAEHLSLYQFKRSTHELISIDIKHPELPGYIRRNGIRDVAFKPGAFSHGSFYIDILGLLKTVTVDTDSGKMEIAPDVTGEMLKEMRKQYDNQNRDQAHWQSFNTINSLRHLEINDKGNIVVNKHELVFTRHITQLIKTVNMAPDHSVYNTEQDVKLPGTRQILSKYKWPDGSEAWFDRYRHMLHLRSSDKQLAEITIVLIVNQATACRASDGTTCGYSSYYVPDEEKNIPPDIFQERYIKPFIQVIQQYGTPAVI</sequence>
<dbReference type="RefSeq" id="WP_247810640.1">
    <property type="nucleotide sequence ID" value="NZ_CP095855.1"/>
</dbReference>
<dbReference type="EMBL" id="CP095855">
    <property type="protein sequence ID" value="UPK68261.1"/>
    <property type="molecule type" value="Genomic_DNA"/>
</dbReference>
<feature type="domain" description="MoxR-vWA-beta-propeller ternary system" evidence="1">
    <location>
        <begin position="35"/>
        <end position="203"/>
    </location>
</feature>
<dbReference type="InterPro" id="IPR045554">
    <property type="entry name" value="bpX0"/>
</dbReference>
<accession>A0ABY4I0I2</accession>
<dbReference type="Pfam" id="PF19917">
    <property type="entry name" value="bpX1"/>
    <property type="match status" value="1"/>
</dbReference>
<gene>
    <name evidence="3" type="ORF">MYF79_25215</name>
</gene>
<organism evidence="3 4">
    <name type="scientific">Chitinophaga filiformis</name>
    <name type="common">Myxococcus filiformis</name>
    <name type="synonym">Flexibacter filiformis</name>
    <dbReference type="NCBI Taxonomy" id="104663"/>
    <lineage>
        <taxon>Bacteria</taxon>
        <taxon>Pseudomonadati</taxon>
        <taxon>Bacteroidota</taxon>
        <taxon>Chitinophagia</taxon>
        <taxon>Chitinophagales</taxon>
        <taxon>Chitinophagaceae</taxon>
        <taxon>Chitinophaga</taxon>
    </lineage>
</organism>
<dbReference type="Proteomes" id="UP000830198">
    <property type="component" value="Chromosome"/>
</dbReference>
<keyword evidence="4" id="KW-1185">Reference proteome</keyword>